<evidence type="ECO:0000313" key="2">
    <source>
        <dbReference type="Proteomes" id="UP001318040"/>
    </source>
</evidence>
<organism evidence="2 3">
    <name type="scientific">Petromyzon marinus</name>
    <name type="common">Sea lamprey</name>
    <dbReference type="NCBI Taxonomy" id="7757"/>
    <lineage>
        <taxon>Eukaryota</taxon>
        <taxon>Metazoa</taxon>
        <taxon>Chordata</taxon>
        <taxon>Craniata</taxon>
        <taxon>Vertebrata</taxon>
        <taxon>Cyclostomata</taxon>
        <taxon>Hyperoartia</taxon>
        <taxon>Petromyzontiformes</taxon>
        <taxon>Petromyzontidae</taxon>
        <taxon>Petromyzon</taxon>
    </lineage>
</organism>
<feature type="region of interest" description="Disordered" evidence="1">
    <location>
        <begin position="185"/>
        <end position="213"/>
    </location>
</feature>
<evidence type="ECO:0000313" key="3">
    <source>
        <dbReference type="RefSeq" id="XP_032822354.1"/>
    </source>
</evidence>
<dbReference type="AlphaFoldDB" id="A0AAJ7TQT9"/>
<dbReference type="Proteomes" id="UP001318040">
    <property type="component" value="Chromosome 36"/>
</dbReference>
<dbReference type="PANTHER" id="PTHR33667">
    <property type="entry name" value="SI:DKEY-57N24.6"/>
    <property type="match status" value="1"/>
</dbReference>
<gene>
    <name evidence="3" type="primary">LOC116949313</name>
</gene>
<keyword evidence="2" id="KW-1185">Reference proteome</keyword>
<dbReference type="RefSeq" id="XP_032822354.1">
    <property type="nucleotide sequence ID" value="XM_032966463.1"/>
</dbReference>
<reference evidence="3" key="1">
    <citation type="submission" date="2025-08" db="UniProtKB">
        <authorList>
            <consortium name="RefSeq"/>
        </authorList>
    </citation>
    <scope>IDENTIFICATION</scope>
    <source>
        <tissue evidence="3">Sperm</tissue>
    </source>
</reference>
<protein>
    <submittedName>
        <fullName evidence="3">Uncharacterized protein LOC116949313</fullName>
    </submittedName>
</protein>
<feature type="compositionally biased region" description="Basic and acidic residues" evidence="1">
    <location>
        <begin position="198"/>
        <end position="213"/>
    </location>
</feature>
<accession>A0AAJ7TQT9</accession>
<feature type="region of interest" description="Disordered" evidence="1">
    <location>
        <begin position="39"/>
        <end position="78"/>
    </location>
</feature>
<sequence>MLPSPGMLESLARHFCVLPGTALHSSSFFSLAAASSAGRSSARGPTTLQLRRSASPPALPRGKRKCRPQPRLDNWNPEYVHRQPEEPVDHVKENLERVREASLAVARSRPPGRAVWLLPGDAPYYSSQSLNGRQVALAALREHLNREDPRARHSYALAFASLSLDPVDEEEARCDERRRSRAAWRTARGFAVPGPSDGQRDNEHPLRPDSARREELCKARALPTGRSRKTVAVWHGDGRGFGERGRPDIVREEILNVVPRFKRHCRGAGCVMVVTLDLQSGGCCRLDLPARRLEQQTRFLNLNSDNFLVSAFCFGAIS</sequence>
<evidence type="ECO:0000256" key="1">
    <source>
        <dbReference type="SAM" id="MobiDB-lite"/>
    </source>
</evidence>
<dbReference type="PANTHER" id="PTHR33667:SF7">
    <property type="entry name" value="RIKEN CDNA 1810020O05 GENE"/>
    <property type="match status" value="1"/>
</dbReference>
<dbReference type="KEGG" id="pmrn:116949313"/>
<proteinExistence type="predicted"/>
<name>A0AAJ7TQT9_PETMA</name>